<evidence type="ECO:0000313" key="2">
    <source>
        <dbReference type="EMBL" id="KAJ8420657.1"/>
    </source>
</evidence>
<feature type="region of interest" description="Disordered" evidence="1">
    <location>
        <begin position="138"/>
        <end position="168"/>
    </location>
</feature>
<comment type="caution">
    <text evidence="2">The sequence shown here is derived from an EMBL/GenBank/DDBJ whole genome shotgun (WGS) entry which is preliminary data.</text>
</comment>
<gene>
    <name evidence="2" type="ORF">Cgig2_021602</name>
</gene>
<keyword evidence="3" id="KW-1185">Reference proteome</keyword>
<organism evidence="2 3">
    <name type="scientific">Carnegiea gigantea</name>
    <dbReference type="NCBI Taxonomy" id="171969"/>
    <lineage>
        <taxon>Eukaryota</taxon>
        <taxon>Viridiplantae</taxon>
        <taxon>Streptophyta</taxon>
        <taxon>Embryophyta</taxon>
        <taxon>Tracheophyta</taxon>
        <taxon>Spermatophyta</taxon>
        <taxon>Magnoliopsida</taxon>
        <taxon>eudicotyledons</taxon>
        <taxon>Gunneridae</taxon>
        <taxon>Pentapetalae</taxon>
        <taxon>Caryophyllales</taxon>
        <taxon>Cactineae</taxon>
        <taxon>Cactaceae</taxon>
        <taxon>Cactoideae</taxon>
        <taxon>Echinocereeae</taxon>
        <taxon>Carnegiea</taxon>
    </lineage>
</organism>
<accession>A0A9Q1GJZ1</accession>
<dbReference type="OrthoDB" id="1749738at2759"/>
<dbReference type="Proteomes" id="UP001153076">
    <property type="component" value="Unassembled WGS sequence"/>
</dbReference>
<name>A0A9Q1GJZ1_9CARY</name>
<reference evidence="2" key="1">
    <citation type="submission" date="2022-04" db="EMBL/GenBank/DDBJ databases">
        <title>Carnegiea gigantea Genome sequencing and assembly v2.</title>
        <authorList>
            <person name="Copetti D."/>
            <person name="Sanderson M.J."/>
            <person name="Burquez A."/>
            <person name="Wojciechowski M.F."/>
        </authorList>
    </citation>
    <scope>NUCLEOTIDE SEQUENCE</scope>
    <source>
        <strain evidence="2">SGP5-SGP5p</strain>
        <tissue evidence="2">Aerial part</tissue>
    </source>
</reference>
<protein>
    <submittedName>
        <fullName evidence="2">Uncharacterized protein</fullName>
    </submittedName>
</protein>
<evidence type="ECO:0000313" key="3">
    <source>
        <dbReference type="Proteomes" id="UP001153076"/>
    </source>
</evidence>
<feature type="compositionally biased region" description="Basic and acidic residues" evidence="1">
    <location>
        <begin position="151"/>
        <end position="168"/>
    </location>
</feature>
<feature type="compositionally biased region" description="Polar residues" evidence="1">
    <location>
        <begin position="7"/>
        <end position="16"/>
    </location>
</feature>
<dbReference type="AlphaFoldDB" id="A0A9Q1GJZ1"/>
<proteinExistence type="predicted"/>
<dbReference type="EMBL" id="JAKOGI010003250">
    <property type="protein sequence ID" value="KAJ8420657.1"/>
    <property type="molecule type" value="Genomic_DNA"/>
</dbReference>
<feature type="region of interest" description="Disordered" evidence="1">
    <location>
        <begin position="1"/>
        <end position="34"/>
    </location>
</feature>
<evidence type="ECO:0000256" key="1">
    <source>
        <dbReference type="SAM" id="MobiDB-lite"/>
    </source>
</evidence>
<sequence length="285" mass="31052">MIFAVNNPKSKQSQGQQKDRKGKKLRTQPKGLCVQGNSKRPISVYIATTVDCNEASSDAHTEEYIPLGIATPTPTSTSAFPTQCSQPSLQPPNVNIQIDVEASPLDSQQGTHRDCDMGDTPAMTRGQERVVALAQEVHEEEPSNATPEPTAEAKHDTTRPKIKDAKKASNEIITDSRVLAGVMTELEMLVPEAHTSLKRVKTIAVKTTTNALFVETTLPGKSKSATPILLPDSYESEEHQEKSVAPAIGSVIRELDVEVPMRDVQEASYAGKGKAIWRKGREDQE</sequence>